<feature type="chain" id="PRO_5045606534" description="Beta-xylosidase C-terminal Concanavalin A-like domain-containing protein" evidence="1">
    <location>
        <begin position="21"/>
        <end position="250"/>
    </location>
</feature>
<evidence type="ECO:0008006" key="4">
    <source>
        <dbReference type="Google" id="ProtNLM"/>
    </source>
</evidence>
<feature type="signal peptide" evidence="1">
    <location>
        <begin position="1"/>
        <end position="20"/>
    </location>
</feature>
<name>A0ABU1AQ38_9BACT</name>
<dbReference type="Proteomes" id="UP001225316">
    <property type="component" value="Unassembled WGS sequence"/>
</dbReference>
<sequence length="250" mass="27642">MPRIFIACITLCSAVLIAHASAVEVRLMGVEVSRNDLYLKQGTEFVSVDIPLYVNSAYYKAEISEGSLQLYTKIETDEGPRFEVVVEGDFPTGAHSALGIYFIGPGGQIQVYFYDDDWSTFSKRSYRLINISPVSVSSKIEDSLIQVQPFQSGTVQVEIDSNLPLVRVMTVYKDGNDQWKPIYNQRTPFVEDWRITGIAVVTAGKLDQAMGVPAATGAPDVGKAKLSYFSFKDQESTTAQKVAERQNSAK</sequence>
<keyword evidence="1" id="KW-0732">Signal</keyword>
<evidence type="ECO:0000256" key="1">
    <source>
        <dbReference type="SAM" id="SignalP"/>
    </source>
</evidence>
<evidence type="ECO:0000313" key="2">
    <source>
        <dbReference type="EMBL" id="MDQ8206292.1"/>
    </source>
</evidence>
<dbReference type="RefSeq" id="WP_308948322.1">
    <property type="nucleotide sequence ID" value="NZ_JARXHW010000003.1"/>
</dbReference>
<accession>A0ABU1AQ38</accession>
<organism evidence="2 3">
    <name type="scientific">Thalassobacterium maritimum</name>
    <dbReference type="NCBI Taxonomy" id="3041265"/>
    <lineage>
        <taxon>Bacteria</taxon>
        <taxon>Pseudomonadati</taxon>
        <taxon>Verrucomicrobiota</taxon>
        <taxon>Opitutia</taxon>
        <taxon>Puniceicoccales</taxon>
        <taxon>Coraliomargaritaceae</taxon>
        <taxon>Thalassobacterium</taxon>
    </lineage>
</organism>
<dbReference type="EMBL" id="JARXHW010000003">
    <property type="protein sequence ID" value="MDQ8206292.1"/>
    <property type="molecule type" value="Genomic_DNA"/>
</dbReference>
<comment type="caution">
    <text evidence="2">The sequence shown here is derived from an EMBL/GenBank/DDBJ whole genome shotgun (WGS) entry which is preliminary data.</text>
</comment>
<gene>
    <name evidence="2" type="ORF">QEH52_02150</name>
</gene>
<keyword evidence="3" id="KW-1185">Reference proteome</keyword>
<protein>
    <recommendedName>
        <fullName evidence="4">Beta-xylosidase C-terminal Concanavalin A-like domain-containing protein</fullName>
    </recommendedName>
</protein>
<reference evidence="2 3" key="1">
    <citation type="submission" date="2023-04" db="EMBL/GenBank/DDBJ databases">
        <title>A novel bacteria isolated from coastal sediment.</title>
        <authorList>
            <person name="Liu X.-J."/>
            <person name="Du Z.-J."/>
        </authorList>
    </citation>
    <scope>NUCLEOTIDE SEQUENCE [LARGE SCALE GENOMIC DNA]</scope>
    <source>
        <strain evidence="2 3">SDUM461003</strain>
    </source>
</reference>
<proteinExistence type="predicted"/>
<evidence type="ECO:0000313" key="3">
    <source>
        <dbReference type="Proteomes" id="UP001225316"/>
    </source>
</evidence>